<dbReference type="Proteomes" id="UP000321562">
    <property type="component" value="Unassembled WGS sequence"/>
</dbReference>
<dbReference type="Pfam" id="PF20256">
    <property type="entry name" value="MoCoBD_2"/>
    <property type="match status" value="1"/>
</dbReference>
<organism evidence="3 4">
    <name type="scientific">Paracoccus aurantiacus</name>
    <dbReference type="NCBI Taxonomy" id="2599412"/>
    <lineage>
        <taxon>Bacteria</taxon>
        <taxon>Pseudomonadati</taxon>
        <taxon>Pseudomonadota</taxon>
        <taxon>Alphaproteobacteria</taxon>
        <taxon>Rhodobacterales</taxon>
        <taxon>Paracoccaceae</taxon>
        <taxon>Paracoccus</taxon>
    </lineage>
</organism>
<dbReference type="PIRSF" id="PIRSF036389">
    <property type="entry name" value="IOR_B"/>
    <property type="match status" value="1"/>
</dbReference>
<dbReference type="SUPFAM" id="SSF54665">
    <property type="entry name" value="CO dehydrogenase molybdoprotein N-domain-like"/>
    <property type="match status" value="1"/>
</dbReference>
<evidence type="ECO:0000313" key="3">
    <source>
        <dbReference type="EMBL" id="TXB69022.1"/>
    </source>
</evidence>
<dbReference type="PANTHER" id="PTHR47495">
    <property type="entry name" value="ALDEHYDE DEHYDROGENASE"/>
    <property type="match status" value="1"/>
</dbReference>
<dbReference type="EMBL" id="VOPL01000003">
    <property type="protein sequence ID" value="TXB69022.1"/>
    <property type="molecule type" value="Genomic_DNA"/>
</dbReference>
<dbReference type="Pfam" id="PF02738">
    <property type="entry name" value="MoCoBD_1"/>
    <property type="match status" value="1"/>
</dbReference>
<dbReference type="SMART" id="SM01008">
    <property type="entry name" value="Ald_Xan_dh_C"/>
    <property type="match status" value="1"/>
</dbReference>
<dbReference type="GO" id="GO:0016491">
    <property type="term" value="F:oxidoreductase activity"/>
    <property type="evidence" value="ECO:0007669"/>
    <property type="project" value="InterPro"/>
</dbReference>
<proteinExistence type="predicted"/>
<gene>
    <name evidence="3" type="ORF">FQV27_08545</name>
</gene>
<feature type="signal peptide" evidence="1">
    <location>
        <begin position="1"/>
        <end position="31"/>
    </location>
</feature>
<dbReference type="PANTHER" id="PTHR47495:SF1">
    <property type="entry name" value="BLL3820 PROTEIN"/>
    <property type="match status" value="1"/>
</dbReference>
<protein>
    <submittedName>
        <fullName evidence="3">Xanthine dehydrogenase family protein molybdopterin-binding subunit</fullName>
    </submittedName>
</protein>
<dbReference type="Gene3D" id="3.30.365.10">
    <property type="entry name" value="Aldehyde oxidase/xanthine dehydrogenase, molybdopterin binding domain"/>
    <property type="match status" value="4"/>
</dbReference>
<dbReference type="SUPFAM" id="SSF56003">
    <property type="entry name" value="Molybdenum cofactor-binding domain"/>
    <property type="match status" value="2"/>
</dbReference>
<keyword evidence="4" id="KW-1185">Reference proteome</keyword>
<feature type="chain" id="PRO_5023133040" evidence="1">
    <location>
        <begin position="32"/>
        <end position="746"/>
    </location>
</feature>
<dbReference type="InterPro" id="IPR008274">
    <property type="entry name" value="AldOxase/xan_DH_MoCoBD1"/>
</dbReference>
<dbReference type="InterPro" id="IPR000674">
    <property type="entry name" value="Ald_Oxase/Xan_DH_a/b"/>
</dbReference>
<dbReference type="InterPro" id="IPR052516">
    <property type="entry name" value="N-heterocyclic_Hydroxylase"/>
</dbReference>
<evidence type="ECO:0000313" key="4">
    <source>
        <dbReference type="Proteomes" id="UP000321562"/>
    </source>
</evidence>
<dbReference type="InterPro" id="IPR012368">
    <property type="entry name" value="OxRdtase_Mopterin-bd_su_IorB"/>
</dbReference>
<dbReference type="AlphaFoldDB" id="A0A5C6S5G7"/>
<dbReference type="OrthoDB" id="9767994at2"/>
<reference evidence="3 4" key="1">
    <citation type="submission" date="2019-08" db="EMBL/GenBank/DDBJ databases">
        <authorList>
            <person name="Ye J."/>
        </authorList>
    </citation>
    <scope>NUCLEOTIDE SEQUENCE [LARGE SCALE GENOMIC DNA]</scope>
    <source>
        <strain evidence="3 4">TK008</strain>
    </source>
</reference>
<dbReference type="InterPro" id="IPR036856">
    <property type="entry name" value="Ald_Oxase/Xan_DH_a/b_sf"/>
</dbReference>
<dbReference type="InterPro" id="IPR006311">
    <property type="entry name" value="TAT_signal"/>
</dbReference>
<keyword evidence="1" id="KW-0732">Signal</keyword>
<evidence type="ECO:0000256" key="1">
    <source>
        <dbReference type="SAM" id="SignalP"/>
    </source>
</evidence>
<sequence length="746" mass="79353">MKDGMTFSRRAFLFGSAAVAGGVAFGPAVFAQDMAPPLPQGAAPPAATINPWVVIGPERITVVTPHADVGQGVASVQAALIAEELDIDLDQPDVSFGPPDPAYANTGLAGEFVPFEAYDLSPEAEAARKQAADWIASQGMQMTGGSSTVPDSYDKLRLAGAVARETVKAAAAKRSGMAVADLTTEAGQVVLPDGTRIPYTELAAEAAAIPPVENVALRDPSEWRILGKPMQRVDVEAKATGAMKFGLDLTLDGMVYAALRVNPYKGAGLNGYDAAEALAMPGVSSVVEVTNGIAVIASNSWYAMRAAEAVKCDWAQGDYPPDQSEHWAVMEASFADEHREKIWRDEGDVDTALAGDGVIEAEYRAPYLAHQPLEPLSALVLVTDEGAEIWVGHQIPNAVQGMVAQITGHPVEKVVFHNLYSGGSFGHRLEFENIRPAAEVANKMRGTPVKLIFSREEDFLQDFPRQLSMARLRGVAREGTIEAAEFLISSTPVMASQMGRLGMPVEGPDAQTPMGVRPMSYGIPNLRVSTYAATGLSPVSSWRSVGASTGGFFSESFIDELIHAAGLDPLQARIDMCKIDYHRKVIEAAGEMCGWQGPLGDGKGRGVAFVESFGVPVCEVVEVTATENGIRLDNVWVAADVGPVLDPVNFQNLVQGGVVWALGHAMNCELTYAGGQVQQTNYQAHEGMRIHQCPAIEVRGLANGPKIRGIGEPPVPPAAPALANAIFAATGQRIREMPFNRFIDFV</sequence>
<name>A0A5C6S5G7_9RHOB</name>
<comment type="caution">
    <text evidence="3">The sequence shown here is derived from an EMBL/GenBank/DDBJ whole genome shotgun (WGS) entry which is preliminary data.</text>
</comment>
<dbReference type="PROSITE" id="PS51318">
    <property type="entry name" value="TAT"/>
    <property type="match status" value="1"/>
</dbReference>
<feature type="domain" description="Aldehyde oxidase/xanthine dehydrogenase a/b hammerhead" evidence="2">
    <location>
        <begin position="240"/>
        <end position="318"/>
    </location>
</feature>
<evidence type="ECO:0000259" key="2">
    <source>
        <dbReference type="SMART" id="SM01008"/>
    </source>
</evidence>
<dbReference type="Gene3D" id="3.90.1170.50">
    <property type="entry name" value="Aldehyde oxidase/xanthine dehydrogenase, a/b hammerhead"/>
    <property type="match status" value="1"/>
</dbReference>
<dbReference type="InterPro" id="IPR046867">
    <property type="entry name" value="AldOxase/xan_DH_MoCoBD2"/>
</dbReference>
<accession>A0A5C6S5G7</accession>
<dbReference type="InterPro" id="IPR037165">
    <property type="entry name" value="AldOxase/xan_DH_Mopterin-bd_sf"/>
</dbReference>